<evidence type="ECO:0000313" key="2">
    <source>
        <dbReference type="EMBL" id="KAJ9551288.1"/>
    </source>
</evidence>
<protein>
    <recommendedName>
        <fullName evidence="1">Dynamin stalk domain-containing protein</fullName>
    </recommendedName>
</protein>
<comment type="caution">
    <text evidence="2">The sequence shown here is derived from an EMBL/GenBank/DDBJ whole genome shotgun (WGS) entry which is preliminary data.</text>
</comment>
<evidence type="ECO:0000313" key="3">
    <source>
        <dbReference type="Proteomes" id="UP001172457"/>
    </source>
</evidence>
<dbReference type="InterPro" id="IPR000375">
    <property type="entry name" value="Dynamin_stalk"/>
</dbReference>
<organism evidence="2 3">
    <name type="scientific">Centaurea solstitialis</name>
    <name type="common">yellow star-thistle</name>
    <dbReference type="NCBI Taxonomy" id="347529"/>
    <lineage>
        <taxon>Eukaryota</taxon>
        <taxon>Viridiplantae</taxon>
        <taxon>Streptophyta</taxon>
        <taxon>Embryophyta</taxon>
        <taxon>Tracheophyta</taxon>
        <taxon>Spermatophyta</taxon>
        <taxon>Magnoliopsida</taxon>
        <taxon>eudicotyledons</taxon>
        <taxon>Gunneridae</taxon>
        <taxon>Pentapetalae</taxon>
        <taxon>asterids</taxon>
        <taxon>campanulids</taxon>
        <taxon>Asterales</taxon>
        <taxon>Asteraceae</taxon>
        <taxon>Carduoideae</taxon>
        <taxon>Cardueae</taxon>
        <taxon>Centaureinae</taxon>
        <taxon>Centaurea</taxon>
    </lineage>
</organism>
<dbReference type="Proteomes" id="UP001172457">
    <property type="component" value="Chromosome 4"/>
</dbReference>
<gene>
    <name evidence="2" type="ORF">OSB04_015333</name>
</gene>
<reference evidence="2" key="1">
    <citation type="submission" date="2023-03" db="EMBL/GenBank/DDBJ databases">
        <title>Chromosome-scale reference genome and RAD-based genetic map of yellow starthistle (Centaurea solstitialis) reveal putative structural variation and QTLs associated with invader traits.</title>
        <authorList>
            <person name="Reatini B."/>
            <person name="Cang F.A."/>
            <person name="Jiang Q."/>
            <person name="Mckibben M.T.W."/>
            <person name="Barker M.S."/>
            <person name="Rieseberg L.H."/>
            <person name="Dlugosch K.M."/>
        </authorList>
    </citation>
    <scope>NUCLEOTIDE SEQUENCE</scope>
    <source>
        <strain evidence="2">CAN-66</strain>
        <tissue evidence="2">Leaf</tissue>
    </source>
</reference>
<accession>A0AA38TIT0</accession>
<proteinExistence type="predicted"/>
<keyword evidence="3" id="KW-1185">Reference proteome</keyword>
<feature type="domain" description="Dynamin stalk" evidence="1">
    <location>
        <begin position="7"/>
        <end position="85"/>
    </location>
</feature>
<dbReference type="Pfam" id="PF01031">
    <property type="entry name" value="Dynamin_M"/>
    <property type="match status" value="1"/>
</dbReference>
<sequence length="173" mass="19532">MKPTIKIENEKPHFSTHSLSKIDKSMIGVLGLATRLVEIQYMIISKCLPDIVKKINERLNAPVSELNKLPGSLTRWDSVSSFLSSLGFSFHARKEGEPSLKIALGVAENVREHAFDLKMRMTAYWEIVLRRIYGGLDSAAASVCHKTNGAHRDANGDRECDDGERWWYREDDG</sequence>
<dbReference type="EMBL" id="JARYMX010000004">
    <property type="protein sequence ID" value="KAJ9551288.1"/>
    <property type="molecule type" value="Genomic_DNA"/>
</dbReference>
<dbReference type="Gene3D" id="3.40.50.300">
    <property type="entry name" value="P-loop containing nucleotide triphosphate hydrolases"/>
    <property type="match status" value="1"/>
</dbReference>
<dbReference type="InterPro" id="IPR027417">
    <property type="entry name" value="P-loop_NTPase"/>
</dbReference>
<name>A0AA38TIT0_9ASTR</name>
<evidence type="ECO:0000259" key="1">
    <source>
        <dbReference type="Pfam" id="PF01031"/>
    </source>
</evidence>
<dbReference type="AlphaFoldDB" id="A0AA38TIT0"/>